<keyword evidence="3" id="KW-1185">Reference proteome</keyword>
<dbReference type="Pfam" id="PF06993">
    <property type="entry name" value="DUF1304"/>
    <property type="match status" value="1"/>
</dbReference>
<evidence type="ECO:0000313" key="2">
    <source>
        <dbReference type="EMBL" id="TXN29400.1"/>
    </source>
</evidence>
<feature type="transmembrane region" description="Helical" evidence="1">
    <location>
        <begin position="110"/>
        <end position="129"/>
    </location>
</feature>
<dbReference type="AlphaFoldDB" id="A0A5C8UMH7"/>
<dbReference type="RefSeq" id="WP_147784416.1">
    <property type="nucleotide sequence ID" value="NZ_VRMG01000009.1"/>
</dbReference>
<keyword evidence="1" id="KW-0812">Transmembrane</keyword>
<dbReference type="InterPro" id="IPR009732">
    <property type="entry name" value="DUF1304"/>
</dbReference>
<proteinExistence type="predicted"/>
<evidence type="ECO:0000313" key="3">
    <source>
        <dbReference type="Proteomes" id="UP000321379"/>
    </source>
</evidence>
<accession>A0A5C8UMH7</accession>
<organism evidence="2 3">
    <name type="scientific">Lacisediminihabitans profunda</name>
    <dbReference type="NCBI Taxonomy" id="2594790"/>
    <lineage>
        <taxon>Bacteria</taxon>
        <taxon>Bacillati</taxon>
        <taxon>Actinomycetota</taxon>
        <taxon>Actinomycetes</taxon>
        <taxon>Micrococcales</taxon>
        <taxon>Microbacteriaceae</taxon>
        <taxon>Lacisediminihabitans</taxon>
    </lineage>
</organism>
<evidence type="ECO:0000256" key="1">
    <source>
        <dbReference type="SAM" id="Phobius"/>
    </source>
</evidence>
<dbReference type="PANTHER" id="PTHR38446:SF1">
    <property type="entry name" value="BLL0914 PROTEIN"/>
    <property type="match status" value="1"/>
</dbReference>
<comment type="caution">
    <text evidence="2">The sequence shown here is derived from an EMBL/GenBank/DDBJ whole genome shotgun (WGS) entry which is preliminary data.</text>
</comment>
<gene>
    <name evidence="2" type="ORF">FVP33_14610</name>
</gene>
<keyword evidence="1" id="KW-0472">Membrane</keyword>
<dbReference type="PANTHER" id="PTHR38446">
    <property type="entry name" value="BLL0914 PROTEIN"/>
    <property type="match status" value="1"/>
</dbReference>
<reference evidence="2 3" key="1">
    <citation type="submission" date="2019-08" db="EMBL/GenBank/DDBJ databases">
        <title>Bacterial whole genome sequence for Glaciihabitans sp. CHu50b-6-2.</title>
        <authorList>
            <person name="Jin L."/>
        </authorList>
    </citation>
    <scope>NUCLEOTIDE SEQUENCE [LARGE SCALE GENOMIC DNA]</scope>
    <source>
        <strain evidence="2 3">CHu50b-6-2</strain>
    </source>
</reference>
<dbReference type="Proteomes" id="UP000321379">
    <property type="component" value="Unassembled WGS sequence"/>
</dbReference>
<sequence length="130" mass="13813">MTALFVIGLVFAGLAAVVHVYIFTLESLNWTKPRTWKIFGIASQADADTLRPMAYNQGFYNLFLTIGIVVGMLLLASSRPAGLALIFMGTGSMVLAALVLISTGRANARSAAIQGVLPLLGIVFLLLSLL</sequence>
<protein>
    <submittedName>
        <fullName evidence="2">DUF1304 domain-containing protein</fullName>
    </submittedName>
</protein>
<dbReference type="EMBL" id="VRMG01000009">
    <property type="protein sequence ID" value="TXN29400.1"/>
    <property type="molecule type" value="Genomic_DNA"/>
</dbReference>
<feature type="transmembrane region" description="Helical" evidence="1">
    <location>
        <begin position="58"/>
        <end position="76"/>
    </location>
</feature>
<keyword evidence="1" id="KW-1133">Transmembrane helix</keyword>
<feature type="transmembrane region" description="Helical" evidence="1">
    <location>
        <begin position="83"/>
        <end position="104"/>
    </location>
</feature>
<name>A0A5C8UMH7_9MICO</name>